<evidence type="ECO:0000259" key="12">
    <source>
        <dbReference type="PROSITE" id="PS51721"/>
    </source>
</evidence>
<keyword evidence="7 10" id="KW-0862">Zinc</keyword>
<dbReference type="Proteomes" id="UP000431451">
    <property type="component" value="Unassembled WGS sequence"/>
</dbReference>
<dbReference type="Pfam" id="PF16745">
    <property type="entry name" value="RsgA_N"/>
    <property type="match status" value="1"/>
</dbReference>
<dbReference type="Gene3D" id="1.10.40.50">
    <property type="entry name" value="Probable gtpase engc, domain 3"/>
    <property type="match status" value="1"/>
</dbReference>
<protein>
    <recommendedName>
        <fullName evidence="10">Small ribosomal subunit biogenesis GTPase RsgA</fullName>
        <ecNumber evidence="10">3.6.1.-</ecNumber>
    </recommendedName>
</protein>
<evidence type="ECO:0000259" key="11">
    <source>
        <dbReference type="PROSITE" id="PS50936"/>
    </source>
</evidence>
<reference evidence="15 16" key="1">
    <citation type="submission" date="2018-06" db="EMBL/GenBank/DDBJ databases">
        <authorList>
            <consortium name="IHU Genomes"/>
        </authorList>
    </citation>
    <scope>NUCLEOTIDE SEQUENCE [LARGE SCALE GENOMIC DNA]</scope>
    <source>
        <strain evidence="15 16">NEC25</strain>
    </source>
</reference>
<feature type="binding site" evidence="10">
    <location>
        <position position="272"/>
    </location>
    <ligand>
        <name>Zn(2+)</name>
        <dbReference type="ChEBI" id="CHEBI:29105"/>
    </ligand>
</feature>
<keyword evidence="2 10" id="KW-0690">Ribosome biogenesis</keyword>
<evidence type="ECO:0000256" key="1">
    <source>
        <dbReference type="ARBA" id="ARBA00022490"/>
    </source>
</evidence>
<dbReference type="Pfam" id="PF03193">
    <property type="entry name" value="RsgA_GTPase"/>
    <property type="match status" value="1"/>
</dbReference>
<dbReference type="HAMAP" id="MF_01820">
    <property type="entry name" value="GTPase_RsgA"/>
    <property type="match status" value="1"/>
</dbReference>
<comment type="similarity">
    <text evidence="10">Belongs to the TRAFAC class YlqF/YawG GTPase family. RsgA subfamily.</text>
</comment>
<name>A0A650MGM2_9CLOT</name>
<dbReference type="Gene3D" id="2.40.50.140">
    <property type="entry name" value="Nucleic acid-binding proteins"/>
    <property type="match status" value="1"/>
</dbReference>
<dbReference type="GO" id="GO:0046872">
    <property type="term" value="F:metal ion binding"/>
    <property type="evidence" value="ECO:0007669"/>
    <property type="project" value="UniProtKB-KW"/>
</dbReference>
<comment type="subcellular location">
    <subcellularLocation>
        <location evidence="10">Cytoplasm</location>
    </subcellularLocation>
</comment>
<feature type="binding site" evidence="10">
    <location>
        <begin position="177"/>
        <end position="185"/>
    </location>
    <ligand>
        <name>GTP</name>
        <dbReference type="ChEBI" id="CHEBI:37565"/>
    </ligand>
</feature>
<evidence type="ECO:0000256" key="7">
    <source>
        <dbReference type="ARBA" id="ARBA00022833"/>
    </source>
</evidence>
<keyword evidence="4 10" id="KW-0699">rRNA-binding</keyword>
<sequence>MPLFYIIFLEEIWRNFMNGKIIKGIGGFYYIKTENGIIECKARGKFRHKDIKPMVGDNVTIAIEKGKGVIEEIHERSSELLRPTVANVSLAFIVFAIKNPDINFDLLNKFLVLCEYNNIDVIVCLNKIDLVDEKEREEIKKRINDIGYEVLYINAKKGIGIDILKEKMKSNITVLCGPSGAGKSTLINKLSEKEHMETGSVSEKLGRGKHTTRHSELIDIEDGYIVDTPGFSTLEIRDLMDKDSLKYCFPEFIEYNEGCKYRGCLHNKEPKCAVKEAVEEGKINKYRYNFYVKTLEEIIEEEKNKW</sequence>
<dbReference type="NCBIfam" id="TIGR00157">
    <property type="entry name" value="ribosome small subunit-dependent GTPase A"/>
    <property type="match status" value="1"/>
</dbReference>
<dbReference type="EMBL" id="CAKJVE010000004">
    <property type="protein sequence ID" value="CAG9706405.1"/>
    <property type="molecule type" value="Genomic_DNA"/>
</dbReference>
<evidence type="ECO:0000256" key="9">
    <source>
        <dbReference type="ARBA" id="ARBA00023134"/>
    </source>
</evidence>
<keyword evidence="5 10" id="KW-0547">Nucleotide-binding</keyword>
<dbReference type="SUPFAM" id="SSF50249">
    <property type="entry name" value="Nucleic acid-binding proteins"/>
    <property type="match status" value="1"/>
</dbReference>
<comment type="function">
    <text evidence="10">One of several proteins that assist in the late maturation steps of the functional core of the 30S ribosomal subunit. Helps release RbfA from mature subunits. May play a role in the assembly of ribosomal proteins into the subunit. Circularly permuted GTPase that catalyzes slow GTP hydrolysis, GTPase activity is stimulated by the 30S ribosomal subunit.</text>
</comment>
<feature type="binding site" evidence="10">
    <location>
        <begin position="126"/>
        <end position="129"/>
    </location>
    <ligand>
        <name>GTP</name>
        <dbReference type="ChEBI" id="CHEBI:37565"/>
    </ligand>
</feature>
<keyword evidence="6 10" id="KW-0378">Hydrolase</keyword>
<evidence type="ECO:0000256" key="2">
    <source>
        <dbReference type="ARBA" id="ARBA00022517"/>
    </source>
</evidence>
<dbReference type="SUPFAM" id="SSF52540">
    <property type="entry name" value="P-loop containing nucleoside triphosphate hydrolases"/>
    <property type="match status" value="1"/>
</dbReference>
<feature type="binding site" evidence="10">
    <location>
        <position position="264"/>
    </location>
    <ligand>
        <name>Zn(2+)</name>
        <dbReference type="ChEBI" id="CHEBI:29105"/>
    </ligand>
</feature>
<evidence type="ECO:0000256" key="5">
    <source>
        <dbReference type="ARBA" id="ARBA00022741"/>
    </source>
</evidence>
<dbReference type="EMBL" id="CAMTCP010000055">
    <property type="protein sequence ID" value="CAI3544797.1"/>
    <property type="molecule type" value="Genomic_DNA"/>
</dbReference>
<reference evidence="14" key="3">
    <citation type="submission" date="2022-10" db="EMBL/GenBank/DDBJ databases">
        <authorList>
            <person name="Aires J."/>
            <person name="Mesa V."/>
        </authorList>
    </citation>
    <scope>NUCLEOTIDE SEQUENCE</scope>
    <source>
        <strain evidence="14">Clostridium neonatale JD116</strain>
    </source>
</reference>
<comment type="cofactor">
    <cofactor evidence="10">
        <name>Zn(2+)</name>
        <dbReference type="ChEBI" id="CHEBI:29105"/>
    </cofactor>
    <text evidence="10">Binds 1 zinc ion per subunit.</text>
</comment>
<feature type="binding site" evidence="10">
    <location>
        <position position="266"/>
    </location>
    <ligand>
        <name>Zn(2+)</name>
        <dbReference type="ChEBI" id="CHEBI:29105"/>
    </ligand>
</feature>
<dbReference type="GO" id="GO:0005737">
    <property type="term" value="C:cytoplasm"/>
    <property type="evidence" value="ECO:0007669"/>
    <property type="project" value="UniProtKB-SubCell"/>
</dbReference>
<dbReference type="CDD" id="cd04466">
    <property type="entry name" value="S1_YloQ_GTPase"/>
    <property type="match status" value="1"/>
</dbReference>
<dbReference type="InterPro" id="IPR031944">
    <property type="entry name" value="RsgA_N"/>
</dbReference>
<dbReference type="GO" id="GO:0042274">
    <property type="term" value="P:ribosomal small subunit biogenesis"/>
    <property type="evidence" value="ECO:0007669"/>
    <property type="project" value="UniProtKB-UniRule"/>
</dbReference>
<evidence type="ECO:0000256" key="3">
    <source>
        <dbReference type="ARBA" id="ARBA00022723"/>
    </source>
</evidence>
<dbReference type="GO" id="GO:0019843">
    <property type="term" value="F:rRNA binding"/>
    <property type="evidence" value="ECO:0007669"/>
    <property type="project" value="UniProtKB-KW"/>
</dbReference>
<dbReference type="InterPro" id="IPR030378">
    <property type="entry name" value="G_CP_dom"/>
</dbReference>
<proteinExistence type="inferred from homology"/>
<dbReference type="Proteomes" id="UP000789738">
    <property type="component" value="Unassembled WGS sequence"/>
</dbReference>
<keyword evidence="1 10" id="KW-0963">Cytoplasm</keyword>
<dbReference type="PANTHER" id="PTHR32120:SF11">
    <property type="entry name" value="SMALL RIBOSOMAL SUBUNIT BIOGENESIS GTPASE RSGA 1, MITOCHONDRIAL-RELATED"/>
    <property type="match status" value="1"/>
</dbReference>
<evidence type="ECO:0000256" key="8">
    <source>
        <dbReference type="ARBA" id="ARBA00022884"/>
    </source>
</evidence>
<keyword evidence="3 10" id="KW-0479">Metal-binding</keyword>
<evidence type="ECO:0000256" key="10">
    <source>
        <dbReference type="HAMAP-Rule" id="MF_01820"/>
    </source>
</evidence>
<evidence type="ECO:0000256" key="6">
    <source>
        <dbReference type="ARBA" id="ARBA00022801"/>
    </source>
</evidence>
<comment type="subunit">
    <text evidence="10">Monomer. Associates with 30S ribosomal subunit, binds 16S rRNA.</text>
</comment>
<accession>A0A650MGM2</accession>
<evidence type="ECO:0000313" key="15">
    <source>
        <dbReference type="EMBL" id="VCT85202.1"/>
    </source>
</evidence>
<dbReference type="PROSITE" id="PS50936">
    <property type="entry name" value="ENGC_GTPASE"/>
    <property type="match status" value="1"/>
</dbReference>
<dbReference type="GO" id="GO:0003924">
    <property type="term" value="F:GTPase activity"/>
    <property type="evidence" value="ECO:0007669"/>
    <property type="project" value="UniProtKB-UniRule"/>
</dbReference>
<dbReference type="EMBL" id="UWJD01000002">
    <property type="protein sequence ID" value="VCT85202.1"/>
    <property type="molecule type" value="Genomic_DNA"/>
</dbReference>
<reference evidence="13" key="2">
    <citation type="submission" date="2021-10" db="EMBL/GenBank/DDBJ databases">
        <authorList>
            <person name="Mesa V."/>
        </authorList>
    </citation>
    <scope>NUCLEOTIDE SEQUENCE</scope>
    <source>
        <strain evidence="13">CC3_PB</strain>
    </source>
</reference>
<dbReference type="InterPro" id="IPR010914">
    <property type="entry name" value="RsgA_GTPase_dom"/>
</dbReference>
<organism evidence="15 16">
    <name type="scientific">Clostridium neonatale</name>
    <dbReference type="NCBI Taxonomy" id="137838"/>
    <lineage>
        <taxon>Bacteria</taxon>
        <taxon>Bacillati</taxon>
        <taxon>Bacillota</taxon>
        <taxon>Clostridia</taxon>
        <taxon>Eubacteriales</taxon>
        <taxon>Clostridiaceae</taxon>
        <taxon>Clostridium</taxon>
    </lineage>
</organism>
<evidence type="ECO:0000313" key="14">
    <source>
        <dbReference type="EMBL" id="CAI3544797.1"/>
    </source>
</evidence>
<dbReference type="InterPro" id="IPR027417">
    <property type="entry name" value="P-loop_NTPase"/>
</dbReference>
<keyword evidence="9 10" id="KW-0342">GTP-binding</keyword>
<feature type="domain" description="CP-type G" evidence="12">
    <location>
        <begin position="77"/>
        <end position="234"/>
    </location>
</feature>
<gene>
    <name evidence="10 15" type="primary">rsgA</name>
    <name evidence="13" type="synonym">cpgA</name>
    <name evidence="14" type="ORF">CNEO2_140074</name>
    <name evidence="13" type="ORF">CNEO_42430</name>
    <name evidence="15" type="ORF">CNEONATNEC25_02803</name>
</gene>
<dbReference type="GO" id="GO:0005525">
    <property type="term" value="F:GTP binding"/>
    <property type="evidence" value="ECO:0007669"/>
    <property type="project" value="UniProtKB-UniRule"/>
</dbReference>
<dbReference type="AlphaFoldDB" id="A0A650MGM2"/>
<dbReference type="PROSITE" id="PS51721">
    <property type="entry name" value="G_CP"/>
    <property type="match status" value="1"/>
</dbReference>
<dbReference type="InterPro" id="IPR004881">
    <property type="entry name" value="Ribosome_biogen_GTPase_RsgA"/>
</dbReference>
<dbReference type="Proteomes" id="UP001189143">
    <property type="component" value="Unassembled WGS sequence"/>
</dbReference>
<keyword evidence="8 10" id="KW-0694">RNA-binding</keyword>
<dbReference type="InterPro" id="IPR012340">
    <property type="entry name" value="NA-bd_OB-fold"/>
</dbReference>
<evidence type="ECO:0000256" key="4">
    <source>
        <dbReference type="ARBA" id="ARBA00022730"/>
    </source>
</evidence>
<feature type="domain" description="EngC GTPase" evidence="11">
    <location>
        <begin position="86"/>
        <end position="232"/>
    </location>
</feature>
<dbReference type="CDD" id="cd01854">
    <property type="entry name" value="YjeQ_EngC"/>
    <property type="match status" value="1"/>
</dbReference>
<dbReference type="EC" id="3.6.1.-" evidence="10"/>
<dbReference type="Gene3D" id="3.40.50.300">
    <property type="entry name" value="P-loop containing nucleotide triphosphate hydrolases"/>
    <property type="match status" value="1"/>
</dbReference>
<evidence type="ECO:0000313" key="16">
    <source>
        <dbReference type="Proteomes" id="UP000431451"/>
    </source>
</evidence>
<feature type="binding site" evidence="10">
    <location>
        <position position="259"/>
    </location>
    <ligand>
        <name>Zn(2+)</name>
        <dbReference type="ChEBI" id="CHEBI:29105"/>
    </ligand>
</feature>
<evidence type="ECO:0000313" key="13">
    <source>
        <dbReference type="EMBL" id="CAG9706405.1"/>
    </source>
</evidence>
<dbReference type="PANTHER" id="PTHR32120">
    <property type="entry name" value="SMALL RIBOSOMAL SUBUNIT BIOGENESIS GTPASE RSGA"/>
    <property type="match status" value="1"/>
</dbReference>